<protein>
    <submittedName>
        <fullName evidence="1">Uncharacterized protein</fullName>
    </submittedName>
</protein>
<gene>
    <name evidence="1" type="ORF">PYH38_000825</name>
</gene>
<reference evidence="1 2" key="1">
    <citation type="submission" date="2023-03" db="EMBL/GenBank/DDBJ databases">
        <authorList>
            <person name="Kaur S."/>
            <person name="Espinosa-Saiz D."/>
            <person name="Velazquez E."/>
            <person name="Menendez E."/>
            <person name="diCenzo G.C."/>
        </authorList>
    </citation>
    <scope>NUCLEOTIDE SEQUENCE [LARGE SCALE GENOMIC DNA]</scope>
    <source>
        <strain evidence="1 2">LMG 27395</strain>
    </source>
</reference>
<organism evidence="1 2">
    <name type="scientific">Sinorhizobium numidicum</name>
    <dbReference type="NCBI Taxonomy" id="680248"/>
    <lineage>
        <taxon>Bacteria</taxon>
        <taxon>Pseudomonadati</taxon>
        <taxon>Pseudomonadota</taxon>
        <taxon>Alphaproteobacteria</taxon>
        <taxon>Hyphomicrobiales</taxon>
        <taxon>Rhizobiaceae</taxon>
        <taxon>Sinorhizobium/Ensifer group</taxon>
        <taxon>Sinorhizobium</taxon>
    </lineage>
</organism>
<accession>A0ABY8CRY6</accession>
<name>A0ABY8CRY6_9HYPH</name>
<keyword evidence="2" id="KW-1185">Reference proteome</keyword>
<proteinExistence type="predicted"/>
<dbReference type="RefSeq" id="WP_280732156.1">
    <property type="nucleotide sequence ID" value="NZ_CP120367.1"/>
</dbReference>
<evidence type="ECO:0000313" key="1">
    <source>
        <dbReference type="EMBL" id="WEX81409.1"/>
    </source>
</evidence>
<sequence>MEQTNARRLAEEYLRLGGHRRVAIDDNQVSIRSWEPEPAEAEAFWKRNVEPLAPERQREVELFLPTINRA</sequence>
<dbReference type="EMBL" id="CP120370">
    <property type="protein sequence ID" value="WEX81409.1"/>
    <property type="molecule type" value="Genomic_DNA"/>
</dbReference>
<dbReference type="Proteomes" id="UP001235547">
    <property type="component" value="Chromosome 2"/>
</dbReference>
<evidence type="ECO:0000313" key="2">
    <source>
        <dbReference type="Proteomes" id="UP001235547"/>
    </source>
</evidence>